<dbReference type="AlphaFoldDB" id="A0A1I4X8I4"/>
<dbReference type="Proteomes" id="UP000183413">
    <property type="component" value="Unassembled WGS sequence"/>
</dbReference>
<keyword evidence="2" id="KW-0689">Ribosomal protein</keyword>
<dbReference type="PROSITE" id="PS51664">
    <property type="entry name" value="YCAO"/>
    <property type="match status" value="1"/>
</dbReference>
<dbReference type="eggNOG" id="COG1944">
    <property type="taxonomic scope" value="Bacteria"/>
</dbReference>
<gene>
    <name evidence="2" type="ORF">SAMN04489713_101735</name>
</gene>
<sequence length="388" mass="41876">MAGPAEIDEYKVCFDGTHRARLPEDTLRALEPILDQVGITRIADVTWLDEIGIPVYQAIRPDSWSLCVSQGKGLTGDLAKVSAVMESIELWHAERMPAGQVLASPRELASELGYPVEELPLARRSALGPDMQIEWSQATEIGTGERTWLPSDLLNMDGRTGSRWCMPLFEKSTNGLASGNTLTEALLHGLYEVVERDALAGAGAGTGASVLALDSVAGPAEELIDQLRRAGVDVRVALLPSPVGLPCFQAKIWSDGLPIVFSGAGCHLDRDVALCRALTEAAQSRLTMISGTRDDMTESEYHRAEGVVSGRLSPPDFAALADGTRMVAHSDVPTVQQPDLVEDLRMTADRVKAVTGREPLYVDHTRPEPGVSVVHVVCPGMRFDPRHS</sequence>
<dbReference type="InParanoid" id="A0A1I4X8I4"/>
<dbReference type="Gene3D" id="3.30.1330.230">
    <property type="match status" value="1"/>
</dbReference>
<dbReference type="GO" id="GO:0005840">
    <property type="term" value="C:ribosome"/>
    <property type="evidence" value="ECO:0007669"/>
    <property type="project" value="UniProtKB-KW"/>
</dbReference>
<dbReference type="GO" id="GO:0016740">
    <property type="term" value="F:transferase activity"/>
    <property type="evidence" value="ECO:0007669"/>
    <property type="project" value="UniProtKB-KW"/>
</dbReference>
<dbReference type="EMBL" id="FOVH01000001">
    <property type="protein sequence ID" value="SFN21853.1"/>
    <property type="molecule type" value="Genomic_DNA"/>
</dbReference>
<dbReference type="Gene3D" id="3.30.160.660">
    <property type="match status" value="1"/>
</dbReference>
<keyword evidence="2" id="KW-0687">Ribonucleoprotein</keyword>
<dbReference type="InterPro" id="IPR003776">
    <property type="entry name" value="YcaO-like_dom"/>
</dbReference>
<evidence type="ECO:0000313" key="3">
    <source>
        <dbReference type="Proteomes" id="UP000183413"/>
    </source>
</evidence>
<proteinExistence type="predicted"/>
<dbReference type="STRING" id="1993.SAMN04489713_101735"/>
<reference evidence="2 3" key="1">
    <citation type="submission" date="2016-10" db="EMBL/GenBank/DDBJ databases">
        <authorList>
            <person name="de Groot N.N."/>
        </authorList>
    </citation>
    <scope>NUCLEOTIDE SEQUENCE [LARGE SCALE GENOMIC DNA]</scope>
    <source>
        <strain evidence="2 3">DSM 43067</strain>
    </source>
</reference>
<name>A0A1I4X8I4_9ACTN</name>
<organism evidence="2 3">
    <name type="scientific">Actinomadura madurae</name>
    <dbReference type="NCBI Taxonomy" id="1993"/>
    <lineage>
        <taxon>Bacteria</taxon>
        <taxon>Bacillati</taxon>
        <taxon>Actinomycetota</taxon>
        <taxon>Actinomycetes</taxon>
        <taxon>Streptosporangiales</taxon>
        <taxon>Thermomonosporaceae</taxon>
        <taxon>Actinomadura</taxon>
    </lineage>
</organism>
<dbReference type="Pfam" id="PF02624">
    <property type="entry name" value="YcaO"/>
    <property type="match status" value="1"/>
</dbReference>
<feature type="domain" description="YcaO" evidence="1">
    <location>
        <begin position="71"/>
        <end position="388"/>
    </location>
</feature>
<keyword evidence="2" id="KW-0808">Transferase</keyword>
<dbReference type="PANTHER" id="PTHR37809:SF1">
    <property type="entry name" value="RIBOSOMAL PROTEIN S12 METHYLTHIOTRANSFERASE ACCESSORY FACTOR YCAO"/>
    <property type="match status" value="1"/>
</dbReference>
<dbReference type="NCBIfam" id="TIGR00702">
    <property type="entry name" value="YcaO-type kinase domain"/>
    <property type="match status" value="1"/>
</dbReference>
<evidence type="ECO:0000313" key="2">
    <source>
        <dbReference type="EMBL" id="SFN21853.1"/>
    </source>
</evidence>
<accession>A0A1I4X8I4</accession>
<dbReference type="PANTHER" id="PTHR37809">
    <property type="entry name" value="RIBOSOMAL PROTEIN S12 METHYLTHIOTRANSFERASE ACCESSORY FACTOR YCAO"/>
    <property type="match status" value="1"/>
</dbReference>
<dbReference type="Gene3D" id="3.30.40.250">
    <property type="match status" value="1"/>
</dbReference>
<evidence type="ECO:0000259" key="1">
    <source>
        <dbReference type="PROSITE" id="PS51664"/>
    </source>
</evidence>
<keyword evidence="3" id="KW-1185">Reference proteome</keyword>
<protein>
    <submittedName>
        <fullName evidence="2">Ribosomal protein S12 methylthiotransferase accessory factor</fullName>
    </submittedName>
</protein>